<comment type="caution">
    <text evidence="1">The sequence shown here is derived from an EMBL/GenBank/DDBJ whole genome shotgun (WGS) entry which is preliminary data.</text>
</comment>
<dbReference type="RefSeq" id="WP_109968027.1">
    <property type="nucleotide sequence ID" value="NZ_CP176093.1"/>
</dbReference>
<dbReference type="EMBL" id="QGMY01000006">
    <property type="protein sequence ID" value="PWR72515.1"/>
    <property type="molecule type" value="Genomic_DNA"/>
</dbReference>
<sequence>MNTDSYLNPDYLANRPTGTCCVVCKKREGCPFESAGRKCLLDHKNCNVCNHWDERGCILFQFDKKFLKL</sequence>
<accession>A0A2V2N1Q9</accession>
<name>A0A2V2N1Q9_9EURY</name>
<gene>
    <name evidence="1" type="ORF">DK846_05970</name>
</gene>
<protein>
    <submittedName>
        <fullName evidence="1">Uncharacterized protein</fullName>
    </submittedName>
</protein>
<keyword evidence="2" id="KW-1185">Reference proteome</keyword>
<evidence type="ECO:0000313" key="1">
    <source>
        <dbReference type="EMBL" id="PWR72515.1"/>
    </source>
</evidence>
<dbReference type="GeneID" id="97548816"/>
<reference evidence="1 2" key="1">
    <citation type="submission" date="2018-05" db="EMBL/GenBank/DDBJ databases">
        <title>Draft genome of Methanospirillum lacunae Ki8-1.</title>
        <authorList>
            <person name="Dueholm M.S."/>
            <person name="Nielsen P.H."/>
            <person name="Bakmann L.F."/>
            <person name="Otzen D.E."/>
        </authorList>
    </citation>
    <scope>NUCLEOTIDE SEQUENCE [LARGE SCALE GENOMIC DNA]</scope>
    <source>
        <strain evidence="1 2">Ki8-1</strain>
    </source>
</reference>
<organism evidence="1 2">
    <name type="scientific">Methanospirillum lacunae</name>
    <dbReference type="NCBI Taxonomy" id="668570"/>
    <lineage>
        <taxon>Archaea</taxon>
        <taxon>Methanobacteriati</taxon>
        <taxon>Methanobacteriota</taxon>
        <taxon>Stenosarchaea group</taxon>
        <taxon>Methanomicrobia</taxon>
        <taxon>Methanomicrobiales</taxon>
        <taxon>Methanospirillaceae</taxon>
        <taxon>Methanospirillum</taxon>
    </lineage>
</organism>
<proteinExistence type="predicted"/>
<dbReference type="Proteomes" id="UP000245657">
    <property type="component" value="Unassembled WGS sequence"/>
</dbReference>
<evidence type="ECO:0000313" key="2">
    <source>
        <dbReference type="Proteomes" id="UP000245657"/>
    </source>
</evidence>
<dbReference type="AlphaFoldDB" id="A0A2V2N1Q9"/>